<feature type="transmembrane region" description="Helical" evidence="1">
    <location>
        <begin position="199"/>
        <end position="218"/>
    </location>
</feature>
<comment type="caution">
    <text evidence="2">The sequence shown here is derived from an EMBL/GenBank/DDBJ whole genome shotgun (WGS) entry which is preliminary data.</text>
</comment>
<evidence type="ECO:0000256" key="1">
    <source>
        <dbReference type="SAM" id="Phobius"/>
    </source>
</evidence>
<feature type="transmembrane region" description="Helical" evidence="1">
    <location>
        <begin position="167"/>
        <end position="187"/>
    </location>
</feature>
<name>A0ABY3A9B6_9FLAO</name>
<feature type="transmembrane region" description="Helical" evidence="1">
    <location>
        <begin position="84"/>
        <end position="104"/>
    </location>
</feature>
<dbReference type="Proteomes" id="UP000315363">
    <property type="component" value="Unassembled WGS sequence"/>
</dbReference>
<feature type="transmembrane region" description="Helical" evidence="1">
    <location>
        <begin position="136"/>
        <end position="155"/>
    </location>
</feature>
<feature type="transmembrane region" description="Helical" evidence="1">
    <location>
        <begin position="12"/>
        <end position="33"/>
    </location>
</feature>
<dbReference type="InterPro" id="IPR025495">
    <property type="entry name" value="DUF4386"/>
</dbReference>
<sequence length="235" mass="26635">MVRMKQIAKISGIAYLMIFLSGFYANFSVLESLVDMESPTVTLTNFVNGHSQFGYGLLGFVLMLFFDVLLVWSLFYLTQSVSRNLSFVASFFRLMHAIIFGIALSKLWRAYQLTAEVESAIDLELEVMNLVSDFDLVWTLGLLIFGLHLIVLGFLSLKSTFIPKIIGLFLLLAAMGYMLDGIAKLAYENYLIYRPYFEMGVVLTGVIGELSFTIWLLFKGLKKEKNYNTGKQVSR</sequence>
<dbReference type="EMBL" id="VHIF01000001">
    <property type="protein sequence ID" value="TQO37070.1"/>
    <property type="molecule type" value="Genomic_DNA"/>
</dbReference>
<dbReference type="Pfam" id="PF14329">
    <property type="entry name" value="DUF4386"/>
    <property type="match status" value="1"/>
</dbReference>
<evidence type="ECO:0000313" key="2">
    <source>
        <dbReference type="EMBL" id="TQO37070.1"/>
    </source>
</evidence>
<accession>A0ABY3A9B6</accession>
<proteinExistence type="predicted"/>
<reference evidence="2 3" key="1">
    <citation type="submission" date="2019-06" db="EMBL/GenBank/DDBJ databases">
        <title>A large-scale integrated study on North Sea by COGITO (Coastal Microbe Genomic &amp; Taxonomic Observatory).</title>
        <authorList>
            <person name="Teeling H."/>
        </authorList>
    </citation>
    <scope>NUCLEOTIDE SEQUENCE [LARGE SCALE GENOMIC DNA]</scope>
    <source>
        <strain evidence="2 3">MAR_2009_79</strain>
    </source>
</reference>
<feature type="transmembrane region" description="Helical" evidence="1">
    <location>
        <begin position="53"/>
        <end position="77"/>
    </location>
</feature>
<organism evidence="2 3">
    <name type="scientific">Arenibacter algicola</name>
    <dbReference type="NCBI Taxonomy" id="616991"/>
    <lineage>
        <taxon>Bacteria</taxon>
        <taxon>Pseudomonadati</taxon>
        <taxon>Bacteroidota</taxon>
        <taxon>Flavobacteriia</taxon>
        <taxon>Flavobacteriales</taxon>
        <taxon>Flavobacteriaceae</taxon>
        <taxon>Arenibacter</taxon>
    </lineage>
</organism>
<evidence type="ECO:0000313" key="3">
    <source>
        <dbReference type="Proteomes" id="UP000315363"/>
    </source>
</evidence>
<protein>
    <submittedName>
        <fullName evidence="2">Uncharacterized protein DUF4386</fullName>
    </submittedName>
</protein>
<keyword evidence="3" id="KW-1185">Reference proteome</keyword>
<gene>
    <name evidence="2" type="ORF">GQ41_1666</name>
</gene>
<keyword evidence="1" id="KW-0812">Transmembrane</keyword>
<keyword evidence="1" id="KW-0472">Membrane</keyword>
<keyword evidence="1" id="KW-1133">Transmembrane helix</keyword>